<dbReference type="AlphaFoldDB" id="A0AA43TTG6"/>
<proteinExistence type="predicted"/>
<keyword evidence="3" id="KW-1185">Reference proteome</keyword>
<evidence type="ECO:0000313" key="3">
    <source>
        <dbReference type="Proteomes" id="UP001161017"/>
    </source>
</evidence>
<feature type="region of interest" description="Disordered" evidence="1">
    <location>
        <begin position="1"/>
        <end position="101"/>
    </location>
</feature>
<reference evidence="2" key="1">
    <citation type="journal article" date="2023" name="Genome Biol. Evol.">
        <title>First Whole Genome Sequence and Flow Cytometry Genome Size Data for the Lichen-Forming Fungus Ramalina farinacea (Ascomycota).</title>
        <authorList>
            <person name="Llewellyn T."/>
            <person name="Mian S."/>
            <person name="Hill R."/>
            <person name="Leitch I.J."/>
            <person name="Gaya E."/>
        </authorList>
    </citation>
    <scope>NUCLEOTIDE SEQUENCE</scope>
    <source>
        <strain evidence="2">LIQ254RAFAR</strain>
    </source>
</reference>
<comment type="caution">
    <text evidence="2">The sequence shown here is derived from an EMBL/GenBank/DDBJ whole genome shotgun (WGS) entry which is preliminary data.</text>
</comment>
<evidence type="ECO:0000256" key="1">
    <source>
        <dbReference type="SAM" id="MobiDB-lite"/>
    </source>
</evidence>
<evidence type="ECO:0000313" key="2">
    <source>
        <dbReference type="EMBL" id="MDI1487109.1"/>
    </source>
</evidence>
<dbReference type="Proteomes" id="UP001161017">
    <property type="component" value="Unassembled WGS sequence"/>
</dbReference>
<feature type="region of interest" description="Disordered" evidence="1">
    <location>
        <begin position="120"/>
        <end position="141"/>
    </location>
</feature>
<name>A0AA43TTG6_9LECA</name>
<feature type="compositionally biased region" description="Basic and acidic residues" evidence="1">
    <location>
        <begin position="120"/>
        <end position="134"/>
    </location>
</feature>
<feature type="compositionally biased region" description="Basic residues" evidence="1">
    <location>
        <begin position="31"/>
        <end position="46"/>
    </location>
</feature>
<gene>
    <name evidence="2" type="ORF">OHK93_006377</name>
</gene>
<sequence>MESTTGQPVVNGPLPLNAGTDPAASSEPKRTRGTRTHGKRKLHPPRHLSVDFRSIGSSSLGCPASQSVPTSYGPSSHKRQNNDNSGDSREKKKARHAELETKVNGLMKVLEDMKALLARSEEKNKAKESRHADPESLTQDATQVKALRKELEELKELVARNHDETKIIQKSRHADFGSSPKDAIVFESIHDENNTMTNTSRIAASDV</sequence>
<feature type="compositionally biased region" description="Basic and acidic residues" evidence="1">
    <location>
        <begin position="86"/>
        <end position="101"/>
    </location>
</feature>
<dbReference type="CDD" id="cd14686">
    <property type="entry name" value="bZIP"/>
    <property type="match status" value="1"/>
</dbReference>
<accession>A0AA43TTG6</accession>
<dbReference type="EMBL" id="JAPUFD010000005">
    <property type="protein sequence ID" value="MDI1487109.1"/>
    <property type="molecule type" value="Genomic_DNA"/>
</dbReference>
<organism evidence="2 3">
    <name type="scientific">Ramalina farinacea</name>
    <dbReference type="NCBI Taxonomy" id="258253"/>
    <lineage>
        <taxon>Eukaryota</taxon>
        <taxon>Fungi</taxon>
        <taxon>Dikarya</taxon>
        <taxon>Ascomycota</taxon>
        <taxon>Pezizomycotina</taxon>
        <taxon>Lecanoromycetes</taxon>
        <taxon>OSLEUM clade</taxon>
        <taxon>Lecanoromycetidae</taxon>
        <taxon>Lecanorales</taxon>
        <taxon>Lecanorineae</taxon>
        <taxon>Ramalinaceae</taxon>
        <taxon>Ramalina</taxon>
    </lineage>
</organism>
<protein>
    <submittedName>
        <fullName evidence="2">Uncharacterized protein</fullName>
    </submittedName>
</protein>
<feature type="compositionally biased region" description="Polar residues" evidence="1">
    <location>
        <begin position="55"/>
        <end position="74"/>
    </location>
</feature>